<dbReference type="PRINTS" id="PR00364">
    <property type="entry name" value="DISEASERSIST"/>
</dbReference>
<dbReference type="PANTHER" id="PTHR11017">
    <property type="entry name" value="LEUCINE-RICH REPEAT-CONTAINING PROTEIN"/>
    <property type="match status" value="1"/>
</dbReference>
<dbReference type="AlphaFoldDB" id="A0AAN7FWK1"/>
<dbReference type="Gene3D" id="3.40.50.300">
    <property type="entry name" value="P-loop containing nucleotide triphosphate hydrolases"/>
    <property type="match status" value="1"/>
</dbReference>
<evidence type="ECO:0000313" key="7">
    <source>
        <dbReference type="Proteomes" id="UP001324115"/>
    </source>
</evidence>
<dbReference type="FunFam" id="3.40.50.10140:FF:000007">
    <property type="entry name" value="Disease resistance protein (TIR-NBS-LRR class)"/>
    <property type="match status" value="1"/>
</dbReference>
<accession>A0AAN7FWK1</accession>
<dbReference type="GO" id="GO:0006952">
    <property type="term" value="P:defense response"/>
    <property type="evidence" value="ECO:0007669"/>
    <property type="project" value="UniProtKB-KW"/>
</dbReference>
<keyword evidence="3" id="KW-0611">Plant defense</keyword>
<dbReference type="InterPro" id="IPR027417">
    <property type="entry name" value="P-loop_NTPase"/>
</dbReference>
<feature type="domain" description="TIR" evidence="5">
    <location>
        <begin position="8"/>
        <end position="169"/>
    </location>
</feature>
<dbReference type="SUPFAM" id="SSF52540">
    <property type="entry name" value="P-loop containing nucleoside triphosphate hydrolases"/>
    <property type="match status" value="1"/>
</dbReference>
<evidence type="ECO:0000313" key="6">
    <source>
        <dbReference type="EMBL" id="KAK4598326.1"/>
    </source>
</evidence>
<dbReference type="InterPro" id="IPR035897">
    <property type="entry name" value="Toll_tir_struct_dom_sf"/>
</dbReference>
<dbReference type="GO" id="GO:0007165">
    <property type="term" value="P:signal transduction"/>
    <property type="evidence" value="ECO:0007669"/>
    <property type="project" value="InterPro"/>
</dbReference>
<dbReference type="EMBL" id="JAXUIC010000003">
    <property type="protein sequence ID" value="KAK4598326.1"/>
    <property type="molecule type" value="Genomic_DNA"/>
</dbReference>
<protein>
    <recommendedName>
        <fullName evidence="5">TIR domain-containing protein</fullName>
    </recommendedName>
</protein>
<dbReference type="InterPro" id="IPR000157">
    <property type="entry name" value="TIR_dom"/>
</dbReference>
<keyword evidence="2" id="KW-0677">Repeat</keyword>
<dbReference type="SUPFAM" id="SSF52058">
    <property type="entry name" value="L domain-like"/>
    <property type="match status" value="1"/>
</dbReference>
<dbReference type="Pfam" id="PF01582">
    <property type="entry name" value="TIR"/>
    <property type="match status" value="1"/>
</dbReference>
<dbReference type="InterPro" id="IPR032675">
    <property type="entry name" value="LRR_dom_sf"/>
</dbReference>
<evidence type="ECO:0000259" key="5">
    <source>
        <dbReference type="PROSITE" id="PS50104"/>
    </source>
</evidence>
<dbReference type="Pfam" id="PF00931">
    <property type="entry name" value="NB-ARC"/>
    <property type="match status" value="1"/>
</dbReference>
<dbReference type="Proteomes" id="UP001324115">
    <property type="component" value="Unassembled WGS sequence"/>
</dbReference>
<dbReference type="SUPFAM" id="SSF46785">
    <property type="entry name" value="Winged helix' DNA-binding domain"/>
    <property type="match status" value="1"/>
</dbReference>
<evidence type="ECO:0000256" key="2">
    <source>
        <dbReference type="ARBA" id="ARBA00022737"/>
    </source>
</evidence>
<reference evidence="6 7" key="1">
    <citation type="journal article" date="2023" name="G3 (Bethesda)">
        <title>A haplotype-resolved chromosome-scale genome for Quercus rubra L. provides insights into the genetics of adaptive traits for red oak species.</title>
        <authorList>
            <person name="Kapoor B."/>
            <person name="Jenkins J."/>
            <person name="Schmutz J."/>
            <person name="Zhebentyayeva T."/>
            <person name="Kuelheim C."/>
            <person name="Coggeshall M."/>
            <person name="Heim C."/>
            <person name="Lasky J.R."/>
            <person name="Leites L."/>
            <person name="Islam-Faridi N."/>
            <person name="Romero-Severson J."/>
            <person name="DeLeo V.L."/>
            <person name="Lucas S.M."/>
            <person name="Lazic D."/>
            <person name="Gailing O."/>
            <person name="Carlson J."/>
            <person name="Staton M."/>
        </authorList>
    </citation>
    <scope>NUCLEOTIDE SEQUENCE [LARGE SCALE GENOMIC DNA]</scope>
    <source>
        <strain evidence="6">Pseudo-F2</strain>
    </source>
</reference>
<dbReference type="InterPro" id="IPR042197">
    <property type="entry name" value="Apaf_helical"/>
</dbReference>
<dbReference type="InterPro" id="IPR002182">
    <property type="entry name" value="NB-ARC"/>
</dbReference>
<dbReference type="PANTHER" id="PTHR11017:SF570">
    <property type="entry name" value="DISEASE RESISTANCE PROTEIN (TIR-NBS CLASS)-RELATED"/>
    <property type="match status" value="1"/>
</dbReference>
<sequence>MASSHQPKNFDVFLSFRGEDTRRGFVSHLHKALTQQGIQTFIDDNLTRGENISEELLKAIENSSASIIVFSKNYASSSWCLDELAKIIECTKKVLPVFYQVDPSDVRKQIGDFGKALTKLEKKINDKTKIQRWRDALSNAANISGWHDKNSCTESDLVQEIVEEILNSEFIQMPSNVASMHLVGINSRMEAVTKLLDIESNDVRMVGITGLGGIGKTTIAKAIYDRFSNHFKAKSFVENVREWSKTEQGKIHLQEALLKGISEFEDKNLRVSTIYEGTTRINRILCQKKVLIILDDVDNANQIETLLGRFEGFASRSRIILTTRNKRLLANRNGLSTYDYEVKELDEDEAIELFRKHAFPSNEVPEDYLELEKQAISYAKGLPLALKVMGCDLCGRPKLEWQDALDCYETNPLEDIQNILKRSYEGLNENEKNIFLDIACFFKGYNMRYNMIKDALKACGLNPVYGIRNLIYKCLLTIDQDNYHLSMHDLLQQMGMDIVRQEAPQKPGERSRLWCYEDALGVLTKDMGSDRIRSIILWPPKSEQVEVQIKAQFCKMQNLRLLLIRNVRCCNGPLECLPNKLSLLDWRDYPFSSWPPNFFPENLAVLNMSFILLKEPIPKQIFVSVTYMDFSGCNLITKIPDLTMTPNVTNLILRFCSNLVEIDDSVGRLDKLEELDLNCCNKLETLPNCLMMKSLTNFELGACPSLKKFPNILHEMKGVKDLNLPGNSAKELTPSFRNFIGLKWLYVGLLSGEAHLPGSIYNLQHIEYLHFNGNVIFPKNVEIDGQPMCNSPGCSSKCVFPMLKTLRFFGHKICSEIEFILNYCCPLTLEVLSIHNCEVVTLPESMSRFERLRRLSIEGCNGIREIRRLPYSIRCVEVENCHSMYLQSFIQSSQRTFVNIILRVPGDENDIPYWFNHQRDGNLISFTIGPEFPTIALCIAFGTPDPDYNSFDYHVFVSINGSERTFETKNVETGFFGGHLGFCCRPQSSLQELFRDLQLTDRNLVKILCEAFPEDHYSSSIDIAAPIVKRIGVHVECNCPPPQNPRIFQDINRHHSLLSGSGLPMDRENGSDLGLAFDSSNVDGSNRIQIQWLYAAALVKPGDSFPNVCKWYDAVSSQLAASFPGKAVGVRVGGKGAPVVENMMPLLSLSSLVSAAPGGEGSELEIDKCISTTHTEPADTINTIILQYPL</sequence>
<gene>
    <name evidence="6" type="ORF">RGQ29_015696</name>
</gene>
<dbReference type="InterPro" id="IPR058546">
    <property type="entry name" value="RPS4B/Roq1-like_LRR"/>
</dbReference>
<dbReference type="GO" id="GO:0043531">
    <property type="term" value="F:ADP binding"/>
    <property type="evidence" value="ECO:0007669"/>
    <property type="project" value="InterPro"/>
</dbReference>
<dbReference type="PROSITE" id="PS50104">
    <property type="entry name" value="TIR"/>
    <property type="match status" value="1"/>
</dbReference>
<comment type="caution">
    <text evidence="6">The sequence shown here is derived from an EMBL/GenBank/DDBJ whole genome shotgun (WGS) entry which is preliminary data.</text>
</comment>
<dbReference type="Pfam" id="PF23286">
    <property type="entry name" value="LRR_13"/>
    <property type="match status" value="1"/>
</dbReference>
<dbReference type="Pfam" id="PF23282">
    <property type="entry name" value="WHD_ROQ1"/>
    <property type="match status" value="1"/>
</dbReference>
<dbReference type="Gene3D" id="3.40.50.10140">
    <property type="entry name" value="Toll/interleukin-1 receptor homology (TIR) domain"/>
    <property type="match status" value="1"/>
</dbReference>
<proteinExistence type="predicted"/>
<keyword evidence="7" id="KW-1185">Reference proteome</keyword>
<dbReference type="Gene3D" id="1.10.8.430">
    <property type="entry name" value="Helical domain of apoptotic protease-activating factors"/>
    <property type="match status" value="1"/>
</dbReference>
<evidence type="ECO:0000256" key="1">
    <source>
        <dbReference type="ARBA" id="ARBA00022614"/>
    </source>
</evidence>
<dbReference type="InterPro" id="IPR036390">
    <property type="entry name" value="WH_DNA-bd_sf"/>
</dbReference>
<dbReference type="SUPFAM" id="SSF52200">
    <property type="entry name" value="Toll/Interleukin receptor TIR domain"/>
    <property type="match status" value="1"/>
</dbReference>
<dbReference type="InterPro" id="IPR044974">
    <property type="entry name" value="Disease_R_plants"/>
</dbReference>
<evidence type="ECO:0000256" key="3">
    <source>
        <dbReference type="ARBA" id="ARBA00022821"/>
    </source>
</evidence>
<organism evidence="6 7">
    <name type="scientific">Quercus rubra</name>
    <name type="common">Northern red oak</name>
    <name type="synonym">Quercus borealis</name>
    <dbReference type="NCBI Taxonomy" id="3512"/>
    <lineage>
        <taxon>Eukaryota</taxon>
        <taxon>Viridiplantae</taxon>
        <taxon>Streptophyta</taxon>
        <taxon>Embryophyta</taxon>
        <taxon>Tracheophyta</taxon>
        <taxon>Spermatophyta</taxon>
        <taxon>Magnoliopsida</taxon>
        <taxon>eudicotyledons</taxon>
        <taxon>Gunneridae</taxon>
        <taxon>Pentapetalae</taxon>
        <taxon>rosids</taxon>
        <taxon>fabids</taxon>
        <taxon>Fagales</taxon>
        <taxon>Fagaceae</taxon>
        <taxon>Quercus</taxon>
    </lineage>
</organism>
<dbReference type="InterPro" id="IPR058192">
    <property type="entry name" value="WHD_ROQ1-like"/>
</dbReference>
<evidence type="ECO:0000256" key="4">
    <source>
        <dbReference type="ARBA" id="ARBA00023027"/>
    </source>
</evidence>
<name>A0AAN7FWK1_QUERU</name>
<dbReference type="Gene3D" id="3.80.10.10">
    <property type="entry name" value="Ribonuclease Inhibitor"/>
    <property type="match status" value="2"/>
</dbReference>
<keyword evidence="1" id="KW-0433">Leucine-rich repeat</keyword>
<dbReference type="SMART" id="SM00255">
    <property type="entry name" value="TIR"/>
    <property type="match status" value="1"/>
</dbReference>
<keyword evidence="4" id="KW-0520">NAD</keyword>